<organism evidence="5 6">
    <name type="scientific">Fusarium austroamericanum</name>
    <dbReference type="NCBI Taxonomy" id="282268"/>
    <lineage>
        <taxon>Eukaryota</taxon>
        <taxon>Fungi</taxon>
        <taxon>Dikarya</taxon>
        <taxon>Ascomycota</taxon>
        <taxon>Pezizomycotina</taxon>
        <taxon>Sordariomycetes</taxon>
        <taxon>Hypocreomycetidae</taxon>
        <taxon>Hypocreales</taxon>
        <taxon>Nectriaceae</taxon>
        <taxon>Fusarium</taxon>
    </lineage>
</organism>
<dbReference type="CDD" id="cd12148">
    <property type="entry name" value="fungal_TF_MHR"/>
    <property type="match status" value="1"/>
</dbReference>
<evidence type="ECO:0000256" key="1">
    <source>
        <dbReference type="ARBA" id="ARBA00004123"/>
    </source>
</evidence>
<dbReference type="CDD" id="cd00067">
    <property type="entry name" value="GAL4"/>
    <property type="match status" value="1"/>
</dbReference>
<dbReference type="Pfam" id="PF00172">
    <property type="entry name" value="Zn_clus"/>
    <property type="match status" value="1"/>
</dbReference>
<evidence type="ECO:0000313" key="5">
    <source>
        <dbReference type="EMBL" id="KAF5231847.1"/>
    </source>
</evidence>
<evidence type="ECO:0000259" key="4">
    <source>
        <dbReference type="PROSITE" id="PS50048"/>
    </source>
</evidence>
<dbReference type="Gene3D" id="4.10.240.10">
    <property type="entry name" value="Zn(2)-C6 fungal-type DNA-binding domain"/>
    <property type="match status" value="1"/>
</dbReference>
<dbReference type="GO" id="GO:0005634">
    <property type="term" value="C:nucleus"/>
    <property type="evidence" value="ECO:0007669"/>
    <property type="project" value="UniProtKB-SubCell"/>
</dbReference>
<gene>
    <name evidence="5" type="ORF">FAUST_9040</name>
</gene>
<dbReference type="SMART" id="SM00066">
    <property type="entry name" value="GAL4"/>
    <property type="match status" value="1"/>
</dbReference>
<dbReference type="Proteomes" id="UP000537989">
    <property type="component" value="Unassembled WGS sequence"/>
</dbReference>
<comment type="subcellular location">
    <subcellularLocation>
        <location evidence="1">Nucleus</location>
    </subcellularLocation>
</comment>
<keyword evidence="6" id="KW-1185">Reference proteome</keyword>
<proteinExistence type="predicted"/>
<dbReference type="PROSITE" id="PS00463">
    <property type="entry name" value="ZN2_CY6_FUNGAL_1"/>
    <property type="match status" value="1"/>
</dbReference>
<dbReference type="PROSITE" id="PS50048">
    <property type="entry name" value="ZN2_CY6_FUNGAL_2"/>
    <property type="match status" value="1"/>
</dbReference>
<evidence type="ECO:0000256" key="2">
    <source>
        <dbReference type="ARBA" id="ARBA00023242"/>
    </source>
</evidence>
<feature type="region of interest" description="Disordered" evidence="3">
    <location>
        <begin position="60"/>
        <end position="102"/>
    </location>
</feature>
<dbReference type="EMBL" id="JAAMOD010000301">
    <property type="protein sequence ID" value="KAF5231847.1"/>
    <property type="molecule type" value="Genomic_DNA"/>
</dbReference>
<protein>
    <recommendedName>
        <fullName evidence="4">Zn(2)-C6 fungal-type domain-containing protein</fullName>
    </recommendedName>
</protein>
<dbReference type="AlphaFoldDB" id="A0AAN6BWK0"/>
<dbReference type="InterPro" id="IPR001138">
    <property type="entry name" value="Zn2Cys6_DnaBD"/>
</dbReference>
<feature type="compositionally biased region" description="Low complexity" evidence="3">
    <location>
        <begin position="64"/>
        <end position="99"/>
    </location>
</feature>
<evidence type="ECO:0000313" key="6">
    <source>
        <dbReference type="Proteomes" id="UP000537989"/>
    </source>
</evidence>
<feature type="domain" description="Zn(2)-C6 fungal-type" evidence="4">
    <location>
        <begin position="16"/>
        <end position="46"/>
    </location>
</feature>
<dbReference type="InterPro" id="IPR036864">
    <property type="entry name" value="Zn2-C6_fun-type_DNA-bd_sf"/>
</dbReference>
<dbReference type="PANTHER" id="PTHR31001:SF40">
    <property type="entry name" value="ZN(II)2CYS6 TRANSCRIPTION FACTOR (EUROFUNG)"/>
    <property type="match status" value="1"/>
</dbReference>
<comment type="caution">
    <text evidence="5">The sequence shown here is derived from an EMBL/GenBank/DDBJ whole genome shotgun (WGS) entry which is preliminary data.</text>
</comment>
<keyword evidence="2" id="KW-0539">Nucleus</keyword>
<dbReference type="InterPro" id="IPR050613">
    <property type="entry name" value="Sec_Metabolite_Reg"/>
</dbReference>
<dbReference type="GO" id="GO:0000981">
    <property type="term" value="F:DNA-binding transcription factor activity, RNA polymerase II-specific"/>
    <property type="evidence" value="ECO:0007669"/>
    <property type="project" value="InterPro"/>
</dbReference>
<dbReference type="GO" id="GO:0008270">
    <property type="term" value="F:zinc ion binding"/>
    <property type="evidence" value="ECO:0007669"/>
    <property type="project" value="InterPro"/>
</dbReference>
<evidence type="ECO:0000256" key="3">
    <source>
        <dbReference type="SAM" id="MobiDB-lite"/>
    </source>
</evidence>
<name>A0AAN6BWK0_FUSAU</name>
<dbReference type="PANTHER" id="PTHR31001">
    <property type="entry name" value="UNCHARACTERIZED TRANSCRIPTIONAL REGULATORY PROTEIN"/>
    <property type="match status" value="1"/>
</dbReference>
<sequence length="639" mass="71794">MADAPLLRRLNGRPQACDPCRARKVACDHGQPTCSRCEKRKESCVYTISEPRVKKQRLRSPGQVVTSTVTSTNTATSTHTISPSNTTAAAESTSTRSPSLAPGYLGFTSHNAVFEETRNSLSLVHGPALEIEPSPRRPPKTRACLIEMPSHLREMCLYVLRHLPGPRDDVMPNKLHCRVDDWMFMVIEDILHTLQQDWSEYLATREDAQLEEMALCISNNTSRPIRDEHSSAKAWTDQFTGSNIRWESIGLIWTYWNGAPGMEAAAVNRCLGSCVELNNHRVAGNGRRRYAAETVALLTFLGLHVGMEDPNYVPSLCSEHKRRITARVYALDKVLVSFTGRPPLLSHRYFSGPLAIDIDDQDLMDGDAAIKRAMSRLDDNGFRPDGELLGAALIRARVQIALIKGELLEMALASSVKATFERLAEIKTRCERTYERFPQNLIHRPDELDDPNCNVENVYVRILVRLEHLQNLFFAERLSLRLGHVDENRLLVISFEMVCLTLLFWTHQDRFAGVRRDFEWLLMAFAAPGGGILCLELLRPTFRGTHPDCPKLSRSAIIQKLSLLIGFLDWVRPPAPNADLCADCKAVLQGVLDHNLNAPIAGGGALDTLDWDIPTQLDFNFDLLDTFDWLRPEVLNMPA</sequence>
<reference evidence="5 6" key="1">
    <citation type="submission" date="2020-02" db="EMBL/GenBank/DDBJ databases">
        <title>Identification and distribution of gene clusters putatively required for synthesis of sphingolipid metabolism inhibitors in phylogenetically diverse species of the filamentous fungus Fusarium.</title>
        <authorList>
            <person name="Kim H.-S."/>
            <person name="Busman M."/>
            <person name="Brown D.W."/>
            <person name="Divon H."/>
            <person name="Uhlig S."/>
            <person name="Proctor R.H."/>
        </authorList>
    </citation>
    <scope>NUCLEOTIDE SEQUENCE [LARGE SCALE GENOMIC DNA]</scope>
    <source>
        <strain evidence="5 6">NRRL 2903</strain>
    </source>
</reference>
<accession>A0AAN6BWK0</accession>
<dbReference type="SUPFAM" id="SSF57701">
    <property type="entry name" value="Zn2/Cys6 DNA-binding domain"/>
    <property type="match status" value="1"/>
</dbReference>